<gene>
    <name evidence="1" type="ORF">O6H91_07G026800</name>
</gene>
<evidence type="ECO:0000313" key="2">
    <source>
        <dbReference type="Proteomes" id="UP001162992"/>
    </source>
</evidence>
<dbReference type="Proteomes" id="UP001162992">
    <property type="component" value="Chromosome 7"/>
</dbReference>
<organism evidence="1 2">
    <name type="scientific">Diphasiastrum complanatum</name>
    <name type="common">Issler's clubmoss</name>
    <name type="synonym">Lycopodium complanatum</name>
    <dbReference type="NCBI Taxonomy" id="34168"/>
    <lineage>
        <taxon>Eukaryota</taxon>
        <taxon>Viridiplantae</taxon>
        <taxon>Streptophyta</taxon>
        <taxon>Embryophyta</taxon>
        <taxon>Tracheophyta</taxon>
        <taxon>Lycopodiopsida</taxon>
        <taxon>Lycopodiales</taxon>
        <taxon>Lycopodiaceae</taxon>
        <taxon>Lycopodioideae</taxon>
        <taxon>Diphasiastrum</taxon>
    </lineage>
</organism>
<sequence>MAGMQGIGSARIALTGLAILIAAQCCMAATYNVGDSQGWSQNVNYNTWASSHTFQVGDTIVFTYSGSTHSVLLVSQADFTACNVNTPLRTYSTGKDTFTLTNATTYNFICGTLGHCASGMALSVSVTAGTASPSPAPTLSPAPSSSPAPTKTPTAAPEPAPAPAPAPKPIAPSSAPSISPSASSHSPGKAPTPTVNSAPLRPRTAAMVVTVMLCADIALLLLLL</sequence>
<evidence type="ECO:0000313" key="1">
    <source>
        <dbReference type="EMBL" id="KAJ7548782.1"/>
    </source>
</evidence>
<reference evidence="2" key="1">
    <citation type="journal article" date="2024" name="Proc. Natl. Acad. Sci. U.S.A.">
        <title>Extraordinary preservation of gene collinearity over three hundred million years revealed in homosporous lycophytes.</title>
        <authorList>
            <person name="Li C."/>
            <person name="Wickell D."/>
            <person name="Kuo L.Y."/>
            <person name="Chen X."/>
            <person name="Nie B."/>
            <person name="Liao X."/>
            <person name="Peng D."/>
            <person name="Ji J."/>
            <person name="Jenkins J."/>
            <person name="Williams M."/>
            <person name="Shu S."/>
            <person name="Plott C."/>
            <person name="Barry K."/>
            <person name="Rajasekar S."/>
            <person name="Grimwood J."/>
            <person name="Han X."/>
            <person name="Sun S."/>
            <person name="Hou Z."/>
            <person name="He W."/>
            <person name="Dai G."/>
            <person name="Sun C."/>
            <person name="Schmutz J."/>
            <person name="Leebens-Mack J.H."/>
            <person name="Li F.W."/>
            <person name="Wang L."/>
        </authorList>
    </citation>
    <scope>NUCLEOTIDE SEQUENCE [LARGE SCALE GENOMIC DNA]</scope>
    <source>
        <strain evidence="2">cv. PW_Plant_1</strain>
    </source>
</reference>
<keyword evidence="2" id="KW-1185">Reference proteome</keyword>
<protein>
    <submittedName>
        <fullName evidence="1">Uncharacterized protein</fullName>
    </submittedName>
</protein>
<proteinExistence type="predicted"/>
<name>A0ACC2D3H9_DIPCM</name>
<dbReference type="EMBL" id="CM055098">
    <property type="protein sequence ID" value="KAJ7548782.1"/>
    <property type="molecule type" value="Genomic_DNA"/>
</dbReference>
<comment type="caution">
    <text evidence="1">The sequence shown here is derived from an EMBL/GenBank/DDBJ whole genome shotgun (WGS) entry which is preliminary data.</text>
</comment>
<accession>A0ACC2D3H9</accession>